<proteinExistence type="predicted"/>
<dbReference type="Pfam" id="PF20163">
    <property type="entry name" value="DUF6536"/>
    <property type="match status" value="1"/>
</dbReference>
<keyword evidence="1" id="KW-1133">Transmembrane helix</keyword>
<keyword evidence="1" id="KW-0472">Membrane</keyword>
<feature type="transmembrane region" description="Helical" evidence="1">
    <location>
        <begin position="629"/>
        <end position="654"/>
    </location>
</feature>
<dbReference type="InterPro" id="IPR046623">
    <property type="entry name" value="DUF6536"/>
</dbReference>
<feature type="transmembrane region" description="Helical" evidence="1">
    <location>
        <begin position="464"/>
        <end position="486"/>
    </location>
</feature>
<feature type="transmembrane region" description="Helical" evidence="1">
    <location>
        <begin position="376"/>
        <end position="397"/>
    </location>
</feature>
<reference evidence="3" key="1">
    <citation type="submission" date="2022-10" db="EMBL/GenBank/DDBJ databases">
        <title>Tapping the CABI collections for fungal endophytes: first genome assemblies for Collariella, Neodidymelliopsis, Ascochyta clinopodiicola, Didymella pomorum, Didymosphaeria variabile, Neocosmospora piperis and Neocucurbitaria cava.</title>
        <authorList>
            <person name="Hill R."/>
        </authorList>
    </citation>
    <scope>NUCLEOTIDE SEQUENCE</scope>
    <source>
        <strain evidence="3">IMI 356814</strain>
    </source>
</reference>
<evidence type="ECO:0000313" key="3">
    <source>
        <dbReference type="EMBL" id="KAJ4371577.1"/>
    </source>
</evidence>
<feature type="domain" description="DUF6536" evidence="2">
    <location>
        <begin position="86"/>
        <end position="177"/>
    </location>
</feature>
<dbReference type="EMBL" id="JAPEUY010000007">
    <property type="protein sequence ID" value="KAJ4371577.1"/>
    <property type="molecule type" value="Genomic_DNA"/>
</dbReference>
<accession>A0A9W8Y9U7</accession>
<dbReference type="OrthoDB" id="5429634at2759"/>
<evidence type="ECO:0000313" key="4">
    <source>
        <dbReference type="Proteomes" id="UP001140560"/>
    </source>
</evidence>
<dbReference type="PANTHER" id="PTHR35395">
    <property type="entry name" value="DUF6536 DOMAIN-CONTAINING PROTEIN"/>
    <property type="match status" value="1"/>
</dbReference>
<keyword evidence="1" id="KW-0812">Transmembrane</keyword>
<organism evidence="3 4">
    <name type="scientific">Neocucurbitaria cava</name>
    <dbReference type="NCBI Taxonomy" id="798079"/>
    <lineage>
        <taxon>Eukaryota</taxon>
        <taxon>Fungi</taxon>
        <taxon>Dikarya</taxon>
        <taxon>Ascomycota</taxon>
        <taxon>Pezizomycotina</taxon>
        <taxon>Dothideomycetes</taxon>
        <taxon>Pleosporomycetidae</taxon>
        <taxon>Pleosporales</taxon>
        <taxon>Pleosporineae</taxon>
        <taxon>Cucurbitariaceae</taxon>
        <taxon>Neocucurbitaria</taxon>
    </lineage>
</organism>
<feature type="transmembrane region" description="Helical" evidence="1">
    <location>
        <begin position="578"/>
        <end position="599"/>
    </location>
</feature>
<feature type="transmembrane region" description="Helical" evidence="1">
    <location>
        <begin position="90"/>
        <end position="111"/>
    </location>
</feature>
<keyword evidence="4" id="KW-1185">Reference proteome</keyword>
<dbReference type="AlphaFoldDB" id="A0A9W8Y9U7"/>
<dbReference type="Proteomes" id="UP001140560">
    <property type="component" value="Unassembled WGS sequence"/>
</dbReference>
<evidence type="ECO:0000256" key="1">
    <source>
        <dbReference type="SAM" id="Phobius"/>
    </source>
</evidence>
<protein>
    <recommendedName>
        <fullName evidence="2">DUF6536 domain-containing protein</fullName>
    </recommendedName>
</protein>
<dbReference type="PANTHER" id="PTHR35395:SF1">
    <property type="entry name" value="DUF6536 DOMAIN-CONTAINING PROTEIN"/>
    <property type="match status" value="1"/>
</dbReference>
<comment type="caution">
    <text evidence="3">The sequence shown here is derived from an EMBL/GenBank/DDBJ whole genome shotgun (WGS) entry which is preliminary data.</text>
</comment>
<gene>
    <name evidence="3" type="ORF">N0V83_004796</name>
</gene>
<sequence length="733" mass="81249">MAEQNVILSTYSSRDKDDSKSDTKIGVTSYVRPANSDTAYAAGSFSTNEYKVSHSKTLVERFEEEEHRLFGTRVFGFFYDTFVAGWRAGLLRAFLFSLIALIVNVAIYAWLFSTYKASEGTATVMTGDCRRISKANTGIHLALNVVSTLVLGASTYAMQGITAPTRKEVDAAHAKGNFNAVFFTTSQANQYAVAVVEESYFQNTYLRPSAENASPDLFEQWAYEKQDCDDGVCSFDVRNISTVVELLQDVRSLTRNAKFVQMSPQECMQNYSTGFLKDHSDVVVVSSRSDANSSILWTRYPQRSVTADKSHTNNDPFHWICHDSLDSGNTEDDHCDLQLAMDHFDSGKNWTVYGNPVDHCFARISPDVCQLQFNEWLMLVVVVCGAIKVLTMCYLVFWRPAGRFLRTLGDAIASFLEEEDATTKDMCLVSSKQVRKHGFRTPYDPQTYTGIRPRWLSGANTIEFFATIGISALYILVLAIALSFAIDGADGFAFSNGLGVPDIQSLVSFKRDDTGSSGIVPTLIIANIPQLGFSLLYVVYTSIWGKLLVAQEFDRLTQTKKGLRVSERPRGMQRRSRLLTLPMRFALPLMVCSAALHWLCSQSFFMVRIDGVNAHREIDPNDRLVRLGYSATGVVSLIAVSVAMLLATVCVGAFRRLRTGLGETSMSVVISAACHVMRYEAEPWLQEVQWGDVGAATTATAEGAQSLEGLDGVRHCAFTARLAERPIVGQAYQ</sequence>
<evidence type="ECO:0000259" key="2">
    <source>
        <dbReference type="Pfam" id="PF20163"/>
    </source>
</evidence>
<name>A0A9W8Y9U7_9PLEO</name>
<feature type="transmembrane region" description="Helical" evidence="1">
    <location>
        <begin position="519"/>
        <end position="540"/>
    </location>
</feature>